<evidence type="ECO:0000313" key="1">
    <source>
        <dbReference type="EMBL" id="MFD1037474.1"/>
    </source>
</evidence>
<gene>
    <name evidence="1" type="ORF">ACFQ3N_03420</name>
</gene>
<name>A0ABW3LIZ2_9BACI</name>
<evidence type="ECO:0000313" key="2">
    <source>
        <dbReference type="Proteomes" id="UP001597040"/>
    </source>
</evidence>
<comment type="caution">
    <text evidence="1">The sequence shown here is derived from an EMBL/GenBank/DDBJ whole genome shotgun (WGS) entry which is preliminary data.</text>
</comment>
<organism evidence="1 2">
    <name type="scientific">Virgibacillus byunsanensis</name>
    <dbReference type="NCBI Taxonomy" id="570945"/>
    <lineage>
        <taxon>Bacteria</taxon>
        <taxon>Bacillati</taxon>
        <taxon>Bacillota</taxon>
        <taxon>Bacilli</taxon>
        <taxon>Bacillales</taxon>
        <taxon>Bacillaceae</taxon>
        <taxon>Virgibacillus</taxon>
    </lineage>
</organism>
<protein>
    <submittedName>
        <fullName evidence="1">Uncharacterized protein</fullName>
    </submittedName>
</protein>
<sequence>MAIPMPEGIVEVKNDLYVVFESGANKYHYTTTYPMDRMLKIDFRTLMKEDIKDY</sequence>
<proteinExistence type="predicted"/>
<reference evidence="2" key="1">
    <citation type="journal article" date="2019" name="Int. J. Syst. Evol. Microbiol.">
        <title>The Global Catalogue of Microorganisms (GCM) 10K type strain sequencing project: providing services to taxonomists for standard genome sequencing and annotation.</title>
        <authorList>
            <consortium name="The Broad Institute Genomics Platform"/>
            <consortium name="The Broad Institute Genome Sequencing Center for Infectious Disease"/>
            <person name="Wu L."/>
            <person name="Ma J."/>
        </authorList>
    </citation>
    <scope>NUCLEOTIDE SEQUENCE [LARGE SCALE GENOMIC DNA]</scope>
    <source>
        <strain evidence="2">CCUG 56754</strain>
    </source>
</reference>
<accession>A0ABW3LIZ2</accession>
<keyword evidence="2" id="KW-1185">Reference proteome</keyword>
<dbReference type="Proteomes" id="UP001597040">
    <property type="component" value="Unassembled WGS sequence"/>
</dbReference>
<dbReference type="RefSeq" id="WP_390359544.1">
    <property type="nucleotide sequence ID" value="NZ_JBHTKJ010000007.1"/>
</dbReference>
<dbReference type="EMBL" id="JBHTKJ010000007">
    <property type="protein sequence ID" value="MFD1037474.1"/>
    <property type="molecule type" value="Genomic_DNA"/>
</dbReference>